<dbReference type="EMBL" id="JACHMG010000001">
    <property type="protein sequence ID" value="MBB4682851.1"/>
    <property type="molecule type" value="Genomic_DNA"/>
</dbReference>
<evidence type="ECO:0000313" key="3">
    <source>
        <dbReference type="Proteomes" id="UP000581769"/>
    </source>
</evidence>
<sequence length="393" mass="41874">MTKSVLISGASIAGPTLAYWLDRYGFDVTVVEKARTVRGGGYPIDVRGTAIEVIQRMGLLPQIRDAHVGSGRLTFFDGAGASIATIEPERLTGGVTGRDVEIRRGDLTSVLYGAVRDRVEFRFSDSITALDDRAGGVDVTFRSGTQRTFDLVIGADGLHSGTRALTFGPEEQFHRYLGYCFAGFTMPNHLGVSQEALSWNVPGRGAMIYAMGGTDEVHGFLNFSRAEAPFHAFTDPAAQRELVAATFAGDGWEVPRMVETMRAADDLFFDVVSQIHLPVWSKGRVALVGDAAYAPSFFSGQGSSIAIVGAYLLARGLSELDHPAAFAAYESGSREFVASNQALATDGGRFVAPRTAEELETRNAALRSRAGLPGGTAEAANSMLVLPPEPAGV</sequence>
<dbReference type="PANTHER" id="PTHR46865">
    <property type="entry name" value="OXIDOREDUCTASE-RELATED"/>
    <property type="match status" value="1"/>
</dbReference>
<dbReference type="GO" id="GO:0071949">
    <property type="term" value="F:FAD binding"/>
    <property type="evidence" value="ECO:0007669"/>
    <property type="project" value="InterPro"/>
</dbReference>
<dbReference type="SUPFAM" id="SSF51905">
    <property type="entry name" value="FAD/NAD(P)-binding domain"/>
    <property type="match status" value="1"/>
</dbReference>
<comment type="caution">
    <text evidence="2">The sequence shown here is derived from an EMBL/GenBank/DDBJ whole genome shotgun (WGS) entry which is preliminary data.</text>
</comment>
<dbReference type="InterPro" id="IPR002938">
    <property type="entry name" value="FAD-bd"/>
</dbReference>
<dbReference type="InterPro" id="IPR051704">
    <property type="entry name" value="FAD_aromatic-hydroxylase"/>
</dbReference>
<dbReference type="PRINTS" id="PR00420">
    <property type="entry name" value="RNGMNOXGNASE"/>
</dbReference>
<dbReference type="RefSeq" id="WP_184777040.1">
    <property type="nucleotide sequence ID" value="NZ_JACHMG010000001.1"/>
</dbReference>
<feature type="domain" description="FAD-binding" evidence="1">
    <location>
        <begin position="4"/>
        <end position="320"/>
    </location>
</feature>
<dbReference type="InterPro" id="IPR036188">
    <property type="entry name" value="FAD/NAD-bd_sf"/>
</dbReference>
<dbReference type="Pfam" id="PF01494">
    <property type="entry name" value="FAD_binding_3"/>
    <property type="match status" value="1"/>
</dbReference>
<keyword evidence="3" id="KW-1185">Reference proteome</keyword>
<name>A0A840IKJ9_9PSEU</name>
<organism evidence="2 3">
    <name type="scientific">Amycolatopsis jiangsuensis</name>
    <dbReference type="NCBI Taxonomy" id="1181879"/>
    <lineage>
        <taxon>Bacteria</taxon>
        <taxon>Bacillati</taxon>
        <taxon>Actinomycetota</taxon>
        <taxon>Actinomycetes</taxon>
        <taxon>Pseudonocardiales</taxon>
        <taxon>Pseudonocardiaceae</taxon>
        <taxon>Amycolatopsis</taxon>
    </lineage>
</organism>
<dbReference type="Gene3D" id="3.30.9.10">
    <property type="entry name" value="D-Amino Acid Oxidase, subunit A, domain 2"/>
    <property type="match status" value="1"/>
</dbReference>
<dbReference type="Proteomes" id="UP000581769">
    <property type="component" value="Unassembled WGS sequence"/>
</dbReference>
<evidence type="ECO:0000259" key="1">
    <source>
        <dbReference type="Pfam" id="PF01494"/>
    </source>
</evidence>
<reference evidence="2 3" key="1">
    <citation type="submission" date="2020-08" db="EMBL/GenBank/DDBJ databases">
        <title>Sequencing the genomes of 1000 actinobacteria strains.</title>
        <authorList>
            <person name="Klenk H.-P."/>
        </authorList>
    </citation>
    <scope>NUCLEOTIDE SEQUENCE [LARGE SCALE GENOMIC DNA]</scope>
    <source>
        <strain evidence="2 3">DSM 45859</strain>
    </source>
</reference>
<evidence type="ECO:0000313" key="2">
    <source>
        <dbReference type="EMBL" id="MBB4682851.1"/>
    </source>
</evidence>
<protein>
    <submittedName>
        <fullName evidence="2">2-polyprenyl-6-methoxyphenol hydroxylase-like FAD-dependent oxidoreductase</fullName>
    </submittedName>
</protein>
<gene>
    <name evidence="2" type="ORF">BJY18_000336</name>
</gene>
<dbReference type="Gene3D" id="3.50.50.60">
    <property type="entry name" value="FAD/NAD(P)-binding domain"/>
    <property type="match status" value="1"/>
</dbReference>
<dbReference type="PANTHER" id="PTHR46865:SF2">
    <property type="entry name" value="MONOOXYGENASE"/>
    <property type="match status" value="1"/>
</dbReference>
<dbReference type="AlphaFoldDB" id="A0A840IKJ9"/>
<proteinExistence type="predicted"/>
<accession>A0A840IKJ9</accession>